<dbReference type="InterPro" id="IPR013094">
    <property type="entry name" value="AB_hydrolase_3"/>
</dbReference>
<name>A0A6M4AT93_9SPHN</name>
<feature type="domain" description="Alpha/beta hydrolase fold-3" evidence="2">
    <location>
        <begin position="79"/>
        <end position="272"/>
    </location>
</feature>
<dbReference type="Gene3D" id="3.40.50.1820">
    <property type="entry name" value="alpha/beta hydrolase"/>
    <property type="match status" value="1"/>
</dbReference>
<dbReference type="Pfam" id="PF07859">
    <property type="entry name" value="Abhydrolase_3"/>
    <property type="match status" value="1"/>
</dbReference>
<sequence>MPSVSARLFGSFLRLTGYVSKNFNGGPDMPKVIAAARALPVPSPTAKHRSRIDVREENFNGLPMFHLSPRGGATPKGHMLFWHGGGYVFAISPFHWNALVNIVERHGVAITVPYYPLAPEHDALETTAHAMAVYRHYLDQVPGPFVMGGDSAGGGLTAVTAMAARDAGLRLPAALSLICPWLDAEAPHAEQAEIEKRDAILRIRGIRDAGKLYARDLPPSDPRVSPIHGNWDGLPPMQVFAGGDDILVMDSRSLKAKLPGISLDERAGMIHDWPIFFFPEAKQAQDAIGAHVAAAR</sequence>
<dbReference type="Proteomes" id="UP000503018">
    <property type="component" value="Chromosome"/>
</dbReference>
<dbReference type="GO" id="GO:0016787">
    <property type="term" value="F:hydrolase activity"/>
    <property type="evidence" value="ECO:0007669"/>
    <property type="project" value="UniProtKB-KW"/>
</dbReference>
<protein>
    <submittedName>
        <fullName evidence="3">Alpha/beta hydrolase fold domain-containing protein</fullName>
    </submittedName>
</protein>
<evidence type="ECO:0000313" key="4">
    <source>
        <dbReference type="Proteomes" id="UP000503018"/>
    </source>
</evidence>
<reference evidence="3 4" key="1">
    <citation type="submission" date="2020-01" db="EMBL/GenBank/DDBJ databases">
        <title>Sphingomonas sp. strain CSW-10.</title>
        <authorList>
            <person name="Chen W.-M."/>
        </authorList>
    </citation>
    <scope>NUCLEOTIDE SEQUENCE [LARGE SCALE GENOMIC DNA]</scope>
    <source>
        <strain evidence="3 4">CSW-10</strain>
    </source>
</reference>
<dbReference type="AlphaFoldDB" id="A0A6M4AT93"/>
<keyword evidence="1 3" id="KW-0378">Hydrolase</keyword>
<dbReference type="PANTHER" id="PTHR48081:SF8">
    <property type="entry name" value="ALPHA_BETA HYDROLASE FOLD-3 DOMAIN-CONTAINING PROTEIN-RELATED"/>
    <property type="match status" value="1"/>
</dbReference>
<evidence type="ECO:0000259" key="2">
    <source>
        <dbReference type="Pfam" id="PF07859"/>
    </source>
</evidence>
<accession>A0A6M4AT93</accession>
<dbReference type="KEGG" id="slan:GV829_05235"/>
<organism evidence="3 4">
    <name type="scientific">Sphingomonas lacunae</name>
    <dbReference type="NCBI Taxonomy" id="2698828"/>
    <lineage>
        <taxon>Bacteria</taxon>
        <taxon>Pseudomonadati</taxon>
        <taxon>Pseudomonadota</taxon>
        <taxon>Alphaproteobacteria</taxon>
        <taxon>Sphingomonadales</taxon>
        <taxon>Sphingomonadaceae</taxon>
        <taxon>Sphingomonas</taxon>
    </lineage>
</organism>
<dbReference type="InterPro" id="IPR029058">
    <property type="entry name" value="AB_hydrolase_fold"/>
</dbReference>
<dbReference type="EMBL" id="CP053015">
    <property type="protein sequence ID" value="QJQ31926.1"/>
    <property type="molecule type" value="Genomic_DNA"/>
</dbReference>
<dbReference type="SUPFAM" id="SSF53474">
    <property type="entry name" value="alpha/beta-Hydrolases"/>
    <property type="match status" value="1"/>
</dbReference>
<gene>
    <name evidence="3" type="ORF">GV829_05235</name>
</gene>
<proteinExistence type="predicted"/>
<dbReference type="PANTHER" id="PTHR48081">
    <property type="entry name" value="AB HYDROLASE SUPERFAMILY PROTEIN C4A8.06C"/>
    <property type="match status" value="1"/>
</dbReference>
<evidence type="ECO:0000256" key="1">
    <source>
        <dbReference type="ARBA" id="ARBA00022801"/>
    </source>
</evidence>
<keyword evidence="4" id="KW-1185">Reference proteome</keyword>
<evidence type="ECO:0000313" key="3">
    <source>
        <dbReference type="EMBL" id="QJQ31926.1"/>
    </source>
</evidence>
<dbReference type="InterPro" id="IPR050300">
    <property type="entry name" value="GDXG_lipolytic_enzyme"/>
</dbReference>
<dbReference type="RefSeq" id="WP_169944537.1">
    <property type="nucleotide sequence ID" value="NZ_CP053015.1"/>
</dbReference>